<dbReference type="PANTHER" id="PTHR47970">
    <property type="entry name" value="KINESIN-LIKE PROTEIN KIF11"/>
    <property type="match status" value="1"/>
</dbReference>
<comment type="caution">
    <text evidence="7">The sequence shown here is derived from an EMBL/GenBank/DDBJ whole genome shotgun (WGS) entry which is preliminary data.</text>
</comment>
<keyword evidence="3" id="KW-0505">Motor protein</keyword>
<dbReference type="PROSITE" id="PS50067">
    <property type="entry name" value="KINESIN_MOTOR_2"/>
    <property type="match status" value="1"/>
</dbReference>
<comment type="subcellular location">
    <subcellularLocation>
        <location evidence="1">Cytoplasm</location>
        <location evidence="1">Cytoskeleton</location>
    </subcellularLocation>
</comment>
<proteinExistence type="inferred from homology"/>
<organism evidence="7 8">
    <name type="scientific">Heracleum sosnowskyi</name>
    <dbReference type="NCBI Taxonomy" id="360622"/>
    <lineage>
        <taxon>Eukaryota</taxon>
        <taxon>Viridiplantae</taxon>
        <taxon>Streptophyta</taxon>
        <taxon>Embryophyta</taxon>
        <taxon>Tracheophyta</taxon>
        <taxon>Spermatophyta</taxon>
        <taxon>Magnoliopsida</taxon>
        <taxon>eudicotyledons</taxon>
        <taxon>Gunneridae</taxon>
        <taxon>Pentapetalae</taxon>
        <taxon>asterids</taxon>
        <taxon>campanulids</taxon>
        <taxon>Apiales</taxon>
        <taxon>Apiaceae</taxon>
        <taxon>Apioideae</taxon>
        <taxon>apioid superclade</taxon>
        <taxon>Tordylieae</taxon>
        <taxon>Tordyliinae</taxon>
        <taxon>Heracleum</taxon>
    </lineage>
</organism>
<dbReference type="Gene3D" id="3.40.850.10">
    <property type="entry name" value="Kinesin motor domain"/>
    <property type="match status" value="1"/>
</dbReference>
<comment type="caution">
    <text evidence="5">Lacks conserved residue(s) required for the propagation of feature annotation.</text>
</comment>
<keyword evidence="8" id="KW-1185">Reference proteome</keyword>
<dbReference type="GO" id="GO:0072686">
    <property type="term" value="C:mitotic spindle"/>
    <property type="evidence" value="ECO:0007669"/>
    <property type="project" value="TreeGrafter"/>
</dbReference>
<reference evidence="7" key="1">
    <citation type="submission" date="2023-02" db="EMBL/GenBank/DDBJ databases">
        <title>Genome of toxic invasive species Heracleum sosnowskyi carries increased number of genes despite the absence of recent whole-genome duplications.</title>
        <authorList>
            <person name="Schelkunov M."/>
            <person name="Shtratnikova V."/>
            <person name="Makarenko M."/>
            <person name="Klepikova A."/>
            <person name="Omelchenko D."/>
            <person name="Novikova G."/>
            <person name="Obukhova E."/>
            <person name="Bogdanov V."/>
            <person name="Penin A."/>
            <person name="Logacheva M."/>
        </authorList>
    </citation>
    <scope>NUCLEOTIDE SEQUENCE</scope>
    <source>
        <strain evidence="7">Hsosn_3</strain>
        <tissue evidence="7">Leaf</tissue>
    </source>
</reference>
<dbReference type="InterPro" id="IPR036961">
    <property type="entry name" value="Kinesin_motor_dom_sf"/>
</dbReference>
<dbReference type="Pfam" id="PF00225">
    <property type="entry name" value="Kinesin"/>
    <property type="match status" value="1"/>
</dbReference>
<keyword evidence="4" id="KW-0206">Cytoskeleton</keyword>
<sequence>MEDECKRSKSGPNGELPQEAGVIPRAVQQIFDALEGQNAEYSVKVTFLELYNEEITDLLAPEELSRIPVEDKQKKQLPLMEDDVLENVTSLQAFQSCMVIVLFNDDLENAMNKAMSRNIMAIKMLFTLRPKSMISCCNVKERNLLPEVITASVKNITIQNSHPRLYSNRAYRIALQRLCNSVASSCLEVPRSRNH</sequence>
<dbReference type="PANTHER" id="PTHR47970:SF12">
    <property type="entry name" value="KINESIN FAMILY MEMBER 11"/>
    <property type="match status" value="1"/>
</dbReference>
<evidence type="ECO:0000256" key="2">
    <source>
        <dbReference type="ARBA" id="ARBA00022490"/>
    </source>
</evidence>
<dbReference type="AlphaFoldDB" id="A0AAD8IHH7"/>
<gene>
    <name evidence="7" type="ORF">POM88_023694</name>
</gene>
<dbReference type="GO" id="GO:0008017">
    <property type="term" value="F:microtubule binding"/>
    <property type="evidence" value="ECO:0007669"/>
    <property type="project" value="InterPro"/>
</dbReference>
<dbReference type="InterPro" id="IPR001752">
    <property type="entry name" value="Kinesin_motor_dom"/>
</dbReference>
<keyword evidence="2" id="KW-0963">Cytoplasm</keyword>
<accession>A0AAD8IHH7</accession>
<dbReference type="GO" id="GO:0005524">
    <property type="term" value="F:ATP binding"/>
    <property type="evidence" value="ECO:0007669"/>
    <property type="project" value="InterPro"/>
</dbReference>
<dbReference type="GO" id="GO:0007018">
    <property type="term" value="P:microtubule-based movement"/>
    <property type="evidence" value="ECO:0007669"/>
    <property type="project" value="InterPro"/>
</dbReference>
<dbReference type="GO" id="GO:0051231">
    <property type="term" value="P:spindle elongation"/>
    <property type="evidence" value="ECO:0007669"/>
    <property type="project" value="TreeGrafter"/>
</dbReference>
<dbReference type="GO" id="GO:0008574">
    <property type="term" value="F:plus-end-directed microtubule motor activity"/>
    <property type="evidence" value="ECO:0007669"/>
    <property type="project" value="TreeGrafter"/>
</dbReference>
<reference evidence="7" key="2">
    <citation type="submission" date="2023-05" db="EMBL/GenBank/DDBJ databases">
        <authorList>
            <person name="Schelkunov M.I."/>
        </authorList>
    </citation>
    <scope>NUCLEOTIDE SEQUENCE</scope>
    <source>
        <strain evidence="7">Hsosn_3</strain>
        <tissue evidence="7">Leaf</tissue>
    </source>
</reference>
<evidence type="ECO:0000256" key="4">
    <source>
        <dbReference type="ARBA" id="ARBA00023212"/>
    </source>
</evidence>
<dbReference type="GO" id="GO:0005876">
    <property type="term" value="C:spindle microtubule"/>
    <property type="evidence" value="ECO:0007669"/>
    <property type="project" value="TreeGrafter"/>
</dbReference>
<dbReference type="GO" id="GO:0090307">
    <property type="term" value="P:mitotic spindle assembly"/>
    <property type="evidence" value="ECO:0007669"/>
    <property type="project" value="TreeGrafter"/>
</dbReference>
<evidence type="ECO:0000313" key="7">
    <source>
        <dbReference type="EMBL" id="KAK1385959.1"/>
    </source>
</evidence>
<name>A0AAD8IHH7_9APIA</name>
<dbReference type="InterPro" id="IPR027417">
    <property type="entry name" value="P-loop_NTPase"/>
</dbReference>
<dbReference type="SUPFAM" id="SSF52540">
    <property type="entry name" value="P-loop containing nucleoside triphosphate hydrolases"/>
    <property type="match status" value="1"/>
</dbReference>
<evidence type="ECO:0000256" key="5">
    <source>
        <dbReference type="PROSITE-ProRule" id="PRU00283"/>
    </source>
</evidence>
<evidence type="ECO:0000256" key="1">
    <source>
        <dbReference type="ARBA" id="ARBA00004245"/>
    </source>
</evidence>
<comment type="similarity">
    <text evidence="5">Belongs to the TRAFAC class myosin-kinesin ATPase superfamily. Kinesin family.</text>
</comment>
<evidence type="ECO:0000259" key="6">
    <source>
        <dbReference type="PROSITE" id="PS50067"/>
    </source>
</evidence>
<dbReference type="EMBL" id="JAUIZM010000005">
    <property type="protein sequence ID" value="KAK1385959.1"/>
    <property type="molecule type" value="Genomic_DNA"/>
</dbReference>
<evidence type="ECO:0000313" key="8">
    <source>
        <dbReference type="Proteomes" id="UP001237642"/>
    </source>
</evidence>
<dbReference type="InterPro" id="IPR047149">
    <property type="entry name" value="KIF11-like"/>
</dbReference>
<evidence type="ECO:0000256" key="3">
    <source>
        <dbReference type="ARBA" id="ARBA00023175"/>
    </source>
</evidence>
<dbReference type="Proteomes" id="UP001237642">
    <property type="component" value="Unassembled WGS sequence"/>
</dbReference>
<feature type="domain" description="Kinesin motor" evidence="6">
    <location>
        <begin position="1"/>
        <end position="195"/>
    </location>
</feature>
<protein>
    <recommendedName>
        <fullName evidence="6">Kinesin motor domain-containing protein</fullName>
    </recommendedName>
</protein>